<dbReference type="PANTHER" id="PTHR42830">
    <property type="entry name" value="OSMOTICALLY INDUCIBLE FAMILY PROTEIN"/>
    <property type="match status" value="1"/>
</dbReference>
<organism evidence="1 2">
    <name type="scientific">Candidatus Endonucleibacter bathymodioli</name>
    <dbReference type="NCBI Taxonomy" id="539814"/>
    <lineage>
        <taxon>Bacteria</taxon>
        <taxon>Pseudomonadati</taxon>
        <taxon>Pseudomonadota</taxon>
        <taxon>Gammaproteobacteria</taxon>
        <taxon>Oceanospirillales</taxon>
        <taxon>Endozoicomonadaceae</taxon>
        <taxon>Candidatus Endonucleibacter</taxon>
    </lineage>
</organism>
<dbReference type="PANTHER" id="PTHR42830:SF2">
    <property type="entry name" value="OSMC_OHR FAMILY PROTEIN"/>
    <property type="match status" value="1"/>
</dbReference>
<dbReference type="EC" id="1.11.1.-" evidence="1"/>
<dbReference type="GO" id="GO:0004601">
    <property type="term" value="F:peroxidase activity"/>
    <property type="evidence" value="ECO:0007669"/>
    <property type="project" value="UniProtKB-KW"/>
</dbReference>
<gene>
    <name evidence="1" type="ORF">QS748_09560</name>
</gene>
<name>A0AA90STD2_9GAMM</name>
<dbReference type="Proteomes" id="UP001178148">
    <property type="component" value="Unassembled WGS sequence"/>
</dbReference>
<sequence>MENFPHCYKVKGSASQSSDISLSEEGVPDIISAPPIQFGGPGGKWSPESLLVAAVSDCFILSFRAISRASKFDWESIQCTVEGVLDRQDKVVKFTEFKINVLLMVKPMVSHDTANRLLEKAEHLCLITNSLSGEAYLSTEIKEISV</sequence>
<evidence type="ECO:0000313" key="1">
    <source>
        <dbReference type="EMBL" id="MDP0589409.1"/>
    </source>
</evidence>
<dbReference type="Gene3D" id="3.30.300.20">
    <property type="match status" value="1"/>
</dbReference>
<dbReference type="SUPFAM" id="SSF82784">
    <property type="entry name" value="OsmC-like"/>
    <property type="match status" value="1"/>
</dbReference>
<proteinExistence type="predicted"/>
<dbReference type="InterPro" id="IPR015946">
    <property type="entry name" value="KH_dom-like_a/b"/>
</dbReference>
<keyword evidence="2" id="KW-1185">Reference proteome</keyword>
<accession>A0AA90STD2</accession>
<protein>
    <submittedName>
        <fullName evidence="1">OsmC family protein</fullName>
        <ecNumber evidence="1">1.11.1.-</ecNumber>
    </submittedName>
</protein>
<keyword evidence="1" id="KW-0560">Oxidoreductase</keyword>
<dbReference type="EMBL" id="JASXSV010000014">
    <property type="protein sequence ID" value="MDP0589409.1"/>
    <property type="molecule type" value="Genomic_DNA"/>
</dbReference>
<comment type="caution">
    <text evidence="1">The sequence shown here is derived from an EMBL/GenBank/DDBJ whole genome shotgun (WGS) entry which is preliminary data.</text>
</comment>
<dbReference type="InterPro" id="IPR003718">
    <property type="entry name" value="OsmC/Ohr_fam"/>
</dbReference>
<dbReference type="InterPro" id="IPR036102">
    <property type="entry name" value="OsmC/Ohrsf"/>
</dbReference>
<dbReference type="InterPro" id="IPR052707">
    <property type="entry name" value="OsmC_Ohr_Peroxiredoxin"/>
</dbReference>
<reference evidence="1 2" key="1">
    <citation type="journal article" date="2023" name="bioRxiv">
        <title>An intranuclear bacterial parasite of deep-sea mussels expresses apoptosis inhibitors acquired from its host.</title>
        <authorList>
            <person name="Gonzalez Porras M.A."/>
            <person name="Assie A."/>
            <person name="Tietjen M."/>
            <person name="Violette M."/>
            <person name="Kleiner M."/>
            <person name="Gruber-Vodicka H."/>
            <person name="Dubilier N."/>
            <person name="Leisch N."/>
        </authorList>
    </citation>
    <scope>NUCLEOTIDE SEQUENCE [LARGE SCALE GENOMIC DNA]</scope>
    <source>
        <strain evidence="1">IAP13</strain>
    </source>
</reference>
<dbReference type="AlphaFoldDB" id="A0AA90STD2"/>
<dbReference type="Pfam" id="PF02566">
    <property type="entry name" value="OsmC"/>
    <property type="match status" value="1"/>
</dbReference>
<evidence type="ECO:0000313" key="2">
    <source>
        <dbReference type="Proteomes" id="UP001178148"/>
    </source>
</evidence>
<keyword evidence="1" id="KW-0575">Peroxidase</keyword>